<reference evidence="1" key="1">
    <citation type="submission" date="2021-03" db="EMBL/GenBank/DDBJ databases">
        <authorList>
            <consortium name="DOE Joint Genome Institute"/>
            <person name="Ahrendt S."/>
            <person name="Looney B.P."/>
            <person name="Miyauchi S."/>
            <person name="Morin E."/>
            <person name="Drula E."/>
            <person name="Courty P.E."/>
            <person name="Chicoki N."/>
            <person name="Fauchery L."/>
            <person name="Kohler A."/>
            <person name="Kuo A."/>
            <person name="Labutti K."/>
            <person name="Pangilinan J."/>
            <person name="Lipzen A."/>
            <person name="Riley R."/>
            <person name="Andreopoulos W."/>
            <person name="He G."/>
            <person name="Johnson J."/>
            <person name="Barry K.W."/>
            <person name="Grigoriev I.V."/>
            <person name="Nagy L."/>
            <person name="Hibbett D."/>
            <person name="Henrissat B."/>
            <person name="Matheny P.B."/>
            <person name="Labbe J."/>
            <person name="Martin F."/>
        </authorList>
    </citation>
    <scope>NUCLEOTIDE SEQUENCE</scope>
    <source>
        <strain evidence="1">HHB10654</strain>
    </source>
</reference>
<sequence>MAETALFSVMQLHAPILERLVWDFQQASYSSSPPRLCLDHTPHLQDLDIKNVYWSPFTPEWTTHTCLTHLSIISGVRRGTTFDHDELFKVLTKLPQLKSLVLRTCLKNVEESTRHRQPVTPAHLSYLDLADNVYICAPVMQQLRVPNVSLKVSLGSAFRLNEHGPQYALQLLMAHQDNFTTPLLKAVIEWTKHLQVSAWRNRDATMNDSSTYDLANRPDFRVSLQYLGARTDATASVLLALPLHDIRVLHIVAINRWG</sequence>
<protein>
    <submittedName>
        <fullName evidence="1">Uncharacterized protein</fullName>
    </submittedName>
</protein>
<proteinExistence type="predicted"/>
<dbReference type="Proteomes" id="UP000814140">
    <property type="component" value="Unassembled WGS sequence"/>
</dbReference>
<gene>
    <name evidence="1" type="ORF">BV25DRAFT_403953</name>
</gene>
<keyword evidence="2" id="KW-1185">Reference proteome</keyword>
<evidence type="ECO:0000313" key="1">
    <source>
        <dbReference type="EMBL" id="KAI0063667.1"/>
    </source>
</evidence>
<comment type="caution">
    <text evidence="1">The sequence shown here is derived from an EMBL/GenBank/DDBJ whole genome shotgun (WGS) entry which is preliminary data.</text>
</comment>
<reference evidence="1" key="2">
    <citation type="journal article" date="2022" name="New Phytol.">
        <title>Evolutionary transition to the ectomycorrhizal habit in the genomes of a hyperdiverse lineage of mushroom-forming fungi.</title>
        <authorList>
            <person name="Looney B."/>
            <person name="Miyauchi S."/>
            <person name="Morin E."/>
            <person name="Drula E."/>
            <person name="Courty P.E."/>
            <person name="Kohler A."/>
            <person name="Kuo A."/>
            <person name="LaButti K."/>
            <person name="Pangilinan J."/>
            <person name="Lipzen A."/>
            <person name="Riley R."/>
            <person name="Andreopoulos W."/>
            <person name="He G."/>
            <person name="Johnson J."/>
            <person name="Nolan M."/>
            <person name="Tritt A."/>
            <person name="Barry K.W."/>
            <person name="Grigoriev I.V."/>
            <person name="Nagy L.G."/>
            <person name="Hibbett D."/>
            <person name="Henrissat B."/>
            <person name="Matheny P.B."/>
            <person name="Labbe J."/>
            <person name="Martin F.M."/>
        </authorList>
    </citation>
    <scope>NUCLEOTIDE SEQUENCE</scope>
    <source>
        <strain evidence="1">HHB10654</strain>
    </source>
</reference>
<dbReference type="EMBL" id="MU277202">
    <property type="protein sequence ID" value="KAI0063667.1"/>
    <property type="molecule type" value="Genomic_DNA"/>
</dbReference>
<evidence type="ECO:0000313" key="2">
    <source>
        <dbReference type="Proteomes" id="UP000814140"/>
    </source>
</evidence>
<organism evidence="1 2">
    <name type="scientific">Artomyces pyxidatus</name>
    <dbReference type="NCBI Taxonomy" id="48021"/>
    <lineage>
        <taxon>Eukaryota</taxon>
        <taxon>Fungi</taxon>
        <taxon>Dikarya</taxon>
        <taxon>Basidiomycota</taxon>
        <taxon>Agaricomycotina</taxon>
        <taxon>Agaricomycetes</taxon>
        <taxon>Russulales</taxon>
        <taxon>Auriscalpiaceae</taxon>
        <taxon>Artomyces</taxon>
    </lineage>
</organism>
<name>A0ACB8T5B6_9AGAM</name>
<accession>A0ACB8T5B6</accession>